<feature type="non-terminal residue" evidence="2">
    <location>
        <position position="65"/>
    </location>
</feature>
<feature type="transmembrane region" description="Helical" evidence="1">
    <location>
        <begin position="42"/>
        <end position="64"/>
    </location>
</feature>
<keyword evidence="1" id="KW-0812">Transmembrane</keyword>
<dbReference type="AlphaFoldDB" id="A0A6D1A8P4"/>
<organism evidence="2">
    <name type="scientific">Escherichia coli</name>
    <dbReference type="NCBI Taxonomy" id="562"/>
    <lineage>
        <taxon>Bacteria</taxon>
        <taxon>Pseudomonadati</taxon>
        <taxon>Pseudomonadota</taxon>
        <taxon>Gammaproteobacteria</taxon>
        <taxon>Enterobacterales</taxon>
        <taxon>Enterobacteriaceae</taxon>
        <taxon>Escherichia</taxon>
    </lineage>
</organism>
<keyword evidence="1" id="KW-1133">Transmembrane helix</keyword>
<gene>
    <name evidence="2" type="ORF">G3563_29015</name>
</gene>
<reference evidence="2" key="1">
    <citation type="submission" date="2020-02" db="EMBL/GenBank/DDBJ databases">
        <title>Investigating the Use of Bacteriophages as New Decolonization Strategy for Intestinal Carriage of CTX-M-15-producing ST131 Escherichia coli: an In Vitro Continuous Culture System Model.</title>
        <authorList>
            <person name="Bernasconi O.J."/>
            <person name="Campos-Madueno E.I."/>
            <person name="Dona V."/>
            <person name="Perreten V."/>
            <person name="Carattoli A."/>
            <person name="Endimiani A."/>
        </authorList>
    </citation>
    <scope>NUCLEOTIDE SEQUENCE</scope>
    <source>
        <strain evidence="2">4901.28</strain>
    </source>
</reference>
<proteinExistence type="predicted"/>
<comment type="caution">
    <text evidence="2">The sequence shown here is derived from an EMBL/GenBank/DDBJ whole genome shotgun (WGS) entry which is preliminary data.</text>
</comment>
<evidence type="ECO:0000313" key="2">
    <source>
        <dbReference type="EMBL" id="NEU03004.1"/>
    </source>
</evidence>
<keyword evidence="1" id="KW-0472">Membrane</keyword>
<accession>A0A6D1A8P4</accession>
<sequence>MTSITANMHHKYDEISKELNTLSKDEFKKMLKEKTTIEAKKTFIFFILSISLLSIALLLLIPLIL</sequence>
<name>A0A6D1A8P4_ECOLX</name>
<dbReference type="EMBL" id="JAAHTE010000682">
    <property type="protein sequence ID" value="NEU03004.1"/>
    <property type="molecule type" value="Genomic_DNA"/>
</dbReference>
<evidence type="ECO:0000256" key="1">
    <source>
        <dbReference type="SAM" id="Phobius"/>
    </source>
</evidence>
<protein>
    <submittedName>
        <fullName evidence="2">Uncharacterized protein</fullName>
    </submittedName>
</protein>